<dbReference type="InterPro" id="IPR050205">
    <property type="entry name" value="CDPK_Ser/Thr_kinases"/>
</dbReference>
<dbReference type="PROSITE" id="PS50011">
    <property type="entry name" value="PROTEIN_KINASE_DOM"/>
    <property type="match status" value="1"/>
</dbReference>
<evidence type="ECO:0000256" key="2">
    <source>
        <dbReference type="ARBA" id="ARBA00022679"/>
    </source>
</evidence>
<reference evidence="8 9" key="1">
    <citation type="journal article" date="2006" name="Nature">
        <title>Global trends of whole-genome duplications revealed by the ciliate Paramecium tetraurelia.</title>
        <authorList>
            <consortium name="Genoscope"/>
            <person name="Aury J.-M."/>
            <person name="Jaillon O."/>
            <person name="Duret L."/>
            <person name="Noel B."/>
            <person name="Jubin C."/>
            <person name="Porcel B.M."/>
            <person name="Segurens B."/>
            <person name="Daubin V."/>
            <person name="Anthouard V."/>
            <person name="Aiach N."/>
            <person name="Arnaiz O."/>
            <person name="Billaut A."/>
            <person name="Beisson J."/>
            <person name="Blanc I."/>
            <person name="Bouhouche K."/>
            <person name="Camara F."/>
            <person name="Duharcourt S."/>
            <person name="Guigo R."/>
            <person name="Gogendeau D."/>
            <person name="Katinka M."/>
            <person name="Keller A.-M."/>
            <person name="Kissmehl R."/>
            <person name="Klotz C."/>
            <person name="Koll F."/>
            <person name="Le Moue A."/>
            <person name="Lepere C."/>
            <person name="Malinsky S."/>
            <person name="Nowacki M."/>
            <person name="Nowak J.K."/>
            <person name="Plattner H."/>
            <person name="Poulain J."/>
            <person name="Ruiz F."/>
            <person name="Serrano V."/>
            <person name="Zagulski M."/>
            <person name="Dessen P."/>
            <person name="Betermier M."/>
            <person name="Weissenbach J."/>
            <person name="Scarpelli C."/>
            <person name="Schachter V."/>
            <person name="Sperling L."/>
            <person name="Meyer E."/>
            <person name="Cohen J."/>
            <person name="Wincker P."/>
        </authorList>
    </citation>
    <scope>NUCLEOTIDE SEQUENCE [LARGE SCALE GENOMIC DNA]</scope>
    <source>
        <strain evidence="8 9">Stock d4-2</strain>
    </source>
</reference>
<evidence type="ECO:0000313" key="9">
    <source>
        <dbReference type="Proteomes" id="UP000000600"/>
    </source>
</evidence>
<organism evidence="8 9">
    <name type="scientific">Paramecium tetraurelia</name>
    <dbReference type="NCBI Taxonomy" id="5888"/>
    <lineage>
        <taxon>Eukaryota</taxon>
        <taxon>Sar</taxon>
        <taxon>Alveolata</taxon>
        <taxon>Ciliophora</taxon>
        <taxon>Intramacronucleata</taxon>
        <taxon>Oligohymenophorea</taxon>
        <taxon>Peniculida</taxon>
        <taxon>Parameciidae</taxon>
        <taxon>Paramecium</taxon>
    </lineage>
</organism>
<dbReference type="GeneID" id="5008620"/>
<dbReference type="KEGG" id="ptm:GSPATT00027535001"/>
<dbReference type="RefSeq" id="XP_001462579.1">
    <property type="nucleotide sequence ID" value="XM_001462542.1"/>
</dbReference>
<dbReference type="HOGENOM" id="CLU_1149120_0_0_1"/>
<dbReference type="Gene3D" id="3.30.200.20">
    <property type="entry name" value="Phosphorylase Kinase, domain 1"/>
    <property type="match status" value="1"/>
</dbReference>
<dbReference type="Gene3D" id="1.10.510.10">
    <property type="entry name" value="Transferase(Phosphotransferase) domain 1"/>
    <property type="match status" value="1"/>
</dbReference>
<evidence type="ECO:0000259" key="7">
    <source>
        <dbReference type="PROSITE" id="PS50011"/>
    </source>
</evidence>
<keyword evidence="1" id="KW-0723">Serine/threonine-protein kinase</keyword>
<keyword evidence="2" id="KW-0808">Transferase</keyword>
<evidence type="ECO:0000256" key="5">
    <source>
        <dbReference type="ARBA" id="ARBA00022840"/>
    </source>
</evidence>
<dbReference type="InterPro" id="IPR000719">
    <property type="entry name" value="Prot_kinase_dom"/>
</dbReference>
<dbReference type="GO" id="GO:0004683">
    <property type="term" value="F:calcium/calmodulin-dependent protein kinase activity"/>
    <property type="evidence" value="ECO:0000318"/>
    <property type="project" value="GO_Central"/>
</dbReference>
<keyword evidence="3" id="KW-0547">Nucleotide-binding</keyword>
<dbReference type="GO" id="GO:0005634">
    <property type="term" value="C:nucleus"/>
    <property type="evidence" value="ECO:0000318"/>
    <property type="project" value="GO_Central"/>
</dbReference>
<dbReference type="GO" id="GO:0009931">
    <property type="term" value="F:calcium-dependent protein serine/threonine kinase activity"/>
    <property type="evidence" value="ECO:0000318"/>
    <property type="project" value="GO_Central"/>
</dbReference>
<proteinExistence type="predicted"/>
<dbReference type="SMART" id="SM00220">
    <property type="entry name" value="S_TKc"/>
    <property type="match status" value="1"/>
</dbReference>
<sequence length="242" mass="28472">MNIRGAFGEIMKTIRKVTNQVRAIKVISKEKASKAEVETLRIKIEIFKNLVVLRIVHRDLKPESILQEANKPQSPIKDLFASGYKMNQKLGTPEVLERRYDEKCYVWSCGVIFYIFFVDFPLLMEILKRRSQKALEWTNYRQQKCKRVQNGEQVLNKLNETNGQLHIKIRLRQIQLNQLRMEKKFQEAALTLMINQMATSQQKQELLSQSQALDLNGDERLSKEELIIGYQKLMSRTDRELE</sequence>
<dbReference type="Proteomes" id="UP000000600">
    <property type="component" value="Unassembled WGS sequence"/>
</dbReference>
<accession>A0EIR5</accession>
<dbReference type="OrthoDB" id="40902at2759"/>
<dbReference type="Gene3D" id="1.10.238.10">
    <property type="entry name" value="EF-hand"/>
    <property type="match status" value="1"/>
</dbReference>
<dbReference type="GO" id="GO:0005737">
    <property type="term" value="C:cytoplasm"/>
    <property type="evidence" value="ECO:0000318"/>
    <property type="project" value="GO_Central"/>
</dbReference>
<keyword evidence="5" id="KW-0067">ATP-binding</keyword>
<dbReference type="InParanoid" id="A0EIR5"/>
<protein>
    <recommendedName>
        <fullName evidence="7">Protein kinase domain-containing protein</fullName>
    </recommendedName>
</protein>
<dbReference type="eggNOG" id="KOG0032">
    <property type="taxonomic scope" value="Eukaryota"/>
</dbReference>
<keyword evidence="4" id="KW-0418">Kinase</keyword>
<dbReference type="PANTHER" id="PTHR24349">
    <property type="entry name" value="SERINE/THREONINE-PROTEIN KINASE"/>
    <property type="match status" value="1"/>
</dbReference>
<feature type="domain" description="Protein kinase" evidence="7">
    <location>
        <begin position="1"/>
        <end position="233"/>
    </location>
</feature>
<dbReference type="AlphaFoldDB" id="A0EIR5"/>
<dbReference type="GO" id="GO:0005524">
    <property type="term" value="F:ATP binding"/>
    <property type="evidence" value="ECO:0007669"/>
    <property type="project" value="UniProtKB-KW"/>
</dbReference>
<gene>
    <name evidence="8" type="ORF">GSPATT00027535001</name>
</gene>
<evidence type="ECO:0000256" key="4">
    <source>
        <dbReference type="ARBA" id="ARBA00022777"/>
    </source>
</evidence>
<evidence type="ECO:0000256" key="3">
    <source>
        <dbReference type="ARBA" id="ARBA00022741"/>
    </source>
</evidence>
<feature type="transmembrane region" description="Helical" evidence="6">
    <location>
        <begin position="105"/>
        <end position="123"/>
    </location>
</feature>
<keyword evidence="9" id="KW-1185">Reference proteome</keyword>
<name>A0EIR5_PARTE</name>
<dbReference type="GO" id="GO:0005516">
    <property type="term" value="F:calmodulin binding"/>
    <property type="evidence" value="ECO:0000318"/>
    <property type="project" value="GO_Central"/>
</dbReference>
<dbReference type="EMBL" id="CT868681">
    <property type="protein sequence ID" value="CAK95206.1"/>
    <property type="molecule type" value="Genomic_DNA"/>
</dbReference>
<evidence type="ECO:0000313" key="8">
    <source>
        <dbReference type="EMBL" id="CAK95206.1"/>
    </source>
</evidence>
<dbReference type="InterPro" id="IPR011009">
    <property type="entry name" value="Kinase-like_dom_sf"/>
</dbReference>
<keyword evidence="6" id="KW-0812">Transmembrane</keyword>
<keyword evidence="6" id="KW-0472">Membrane</keyword>
<evidence type="ECO:0000256" key="6">
    <source>
        <dbReference type="SAM" id="Phobius"/>
    </source>
</evidence>
<keyword evidence="6" id="KW-1133">Transmembrane helix</keyword>
<dbReference type="GO" id="GO:0035556">
    <property type="term" value="P:intracellular signal transduction"/>
    <property type="evidence" value="ECO:0000318"/>
    <property type="project" value="GO_Central"/>
</dbReference>
<dbReference type="SUPFAM" id="SSF56112">
    <property type="entry name" value="Protein kinase-like (PK-like)"/>
    <property type="match status" value="1"/>
</dbReference>
<evidence type="ECO:0000256" key="1">
    <source>
        <dbReference type="ARBA" id="ARBA00022527"/>
    </source>
</evidence>